<sequence length="178" mass="19766">MIVFAILPKETRPPSAQPMPEHRGEVHSREKEVPPMWSSCHPKSDEDMKECAELGKSLNRLSQPTILTLLACSDKPLHGYVIVQQAAESPMFGGKKPDATGIYRALKRMEEAELVTSVWDTPEEGSAKRLFSLTDKGRRCLRRWIDALACYELTLEELRGLAAGALGIDLPDAPLCSH</sequence>
<dbReference type="Gene3D" id="1.10.10.10">
    <property type="entry name" value="Winged helix-like DNA-binding domain superfamily/Winged helix DNA-binding domain"/>
    <property type="match status" value="1"/>
</dbReference>
<keyword evidence="4" id="KW-1185">Reference proteome</keyword>
<evidence type="ECO:0000313" key="3">
    <source>
        <dbReference type="EMBL" id="RDB61319.1"/>
    </source>
</evidence>
<dbReference type="PANTHER" id="PTHR33169:SF14">
    <property type="entry name" value="TRANSCRIPTIONAL REGULATOR RV3488"/>
    <property type="match status" value="1"/>
</dbReference>
<feature type="compositionally biased region" description="Basic and acidic residues" evidence="1">
    <location>
        <begin position="20"/>
        <end position="33"/>
    </location>
</feature>
<accession>A0A369LRP0</accession>
<dbReference type="PANTHER" id="PTHR33169">
    <property type="entry name" value="PADR-FAMILY TRANSCRIPTIONAL REGULATOR"/>
    <property type="match status" value="1"/>
</dbReference>
<feature type="region of interest" description="Disordered" evidence="1">
    <location>
        <begin position="10"/>
        <end position="44"/>
    </location>
</feature>
<reference evidence="3 4" key="1">
    <citation type="journal article" date="2018" name="Elife">
        <title>Discovery and characterization of a prevalent human gut bacterial enzyme sufficient for the inactivation of a family of plant toxins.</title>
        <authorList>
            <person name="Koppel N."/>
            <person name="Bisanz J.E."/>
            <person name="Pandelia M.E."/>
            <person name="Turnbaugh P.J."/>
            <person name="Balskus E.P."/>
        </authorList>
    </citation>
    <scope>NUCLEOTIDE SEQUENCE [LARGE SCALE GENOMIC DNA]</scope>
    <source>
        <strain evidence="3 4">3C</strain>
    </source>
</reference>
<dbReference type="OrthoDB" id="122286at2"/>
<name>A0A369LRP0_9ACTN</name>
<dbReference type="Proteomes" id="UP000254000">
    <property type="component" value="Unassembled WGS sequence"/>
</dbReference>
<dbReference type="InterPro" id="IPR036388">
    <property type="entry name" value="WH-like_DNA-bd_sf"/>
</dbReference>
<dbReference type="InterPro" id="IPR052509">
    <property type="entry name" value="Metal_resp_DNA-bind_regulator"/>
</dbReference>
<dbReference type="AlphaFoldDB" id="A0A369LRP0"/>
<dbReference type="InterPro" id="IPR036390">
    <property type="entry name" value="WH_DNA-bd_sf"/>
</dbReference>
<dbReference type="Pfam" id="PF03551">
    <property type="entry name" value="PadR"/>
    <property type="match status" value="1"/>
</dbReference>
<evidence type="ECO:0000259" key="2">
    <source>
        <dbReference type="Pfam" id="PF03551"/>
    </source>
</evidence>
<evidence type="ECO:0000256" key="1">
    <source>
        <dbReference type="SAM" id="MobiDB-lite"/>
    </source>
</evidence>
<proteinExistence type="predicted"/>
<organism evidence="3 4">
    <name type="scientific">Gordonibacter pamelaeae</name>
    <dbReference type="NCBI Taxonomy" id="471189"/>
    <lineage>
        <taxon>Bacteria</taxon>
        <taxon>Bacillati</taxon>
        <taxon>Actinomycetota</taxon>
        <taxon>Coriobacteriia</taxon>
        <taxon>Eggerthellales</taxon>
        <taxon>Eggerthellaceae</taxon>
        <taxon>Gordonibacter</taxon>
    </lineage>
</organism>
<dbReference type="EMBL" id="PPTS01000018">
    <property type="protein sequence ID" value="RDB61319.1"/>
    <property type="molecule type" value="Genomic_DNA"/>
</dbReference>
<comment type="caution">
    <text evidence="3">The sequence shown here is derived from an EMBL/GenBank/DDBJ whole genome shotgun (WGS) entry which is preliminary data.</text>
</comment>
<dbReference type="InterPro" id="IPR005149">
    <property type="entry name" value="Tscrpt_reg_PadR_N"/>
</dbReference>
<feature type="domain" description="Transcription regulator PadR N-terminal" evidence="2">
    <location>
        <begin position="67"/>
        <end position="142"/>
    </location>
</feature>
<dbReference type="SUPFAM" id="SSF46785">
    <property type="entry name" value="Winged helix' DNA-binding domain"/>
    <property type="match status" value="1"/>
</dbReference>
<gene>
    <name evidence="3" type="ORF">C1877_14955</name>
</gene>
<evidence type="ECO:0000313" key="4">
    <source>
        <dbReference type="Proteomes" id="UP000254000"/>
    </source>
</evidence>
<protein>
    <recommendedName>
        <fullName evidence="2">Transcription regulator PadR N-terminal domain-containing protein</fullName>
    </recommendedName>
</protein>